<keyword evidence="10" id="KW-1185">Reference proteome</keyword>
<dbReference type="HOGENOM" id="CLU_711048_0_0_9"/>
<feature type="transmembrane region" description="Helical" evidence="7">
    <location>
        <begin position="207"/>
        <end position="229"/>
    </location>
</feature>
<dbReference type="CDD" id="cd17477">
    <property type="entry name" value="MFS_YcaD_like"/>
    <property type="match status" value="1"/>
</dbReference>
<dbReference type="Pfam" id="PF07690">
    <property type="entry name" value="MFS_1"/>
    <property type="match status" value="2"/>
</dbReference>
<evidence type="ECO:0000256" key="1">
    <source>
        <dbReference type="ARBA" id="ARBA00004651"/>
    </source>
</evidence>
<feature type="transmembrane region" description="Helical" evidence="7">
    <location>
        <begin position="358"/>
        <end position="376"/>
    </location>
</feature>
<evidence type="ECO:0000256" key="7">
    <source>
        <dbReference type="SAM" id="Phobius"/>
    </source>
</evidence>
<dbReference type="RefSeq" id="WP_015393015.1">
    <property type="nucleotide sequence ID" value="NC_020291.1"/>
</dbReference>
<feature type="transmembrane region" description="Helical" evidence="7">
    <location>
        <begin position="80"/>
        <end position="97"/>
    </location>
</feature>
<feature type="transmembrane region" description="Helical" evidence="7">
    <location>
        <begin position="48"/>
        <end position="68"/>
    </location>
</feature>
<accession>M1MPP0</accession>
<dbReference type="InterPro" id="IPR020846">
    <property type="entry name" value="MFS_dom"/>
</dbReference>
<evidence type="ECO:0000256" key="3">
    <source>
        <dbReference type="ARBA" id="ARBA00022475"/>
    </source>
</evidence>
<comment type="subcellular location">
    <subcellularLocation>
        <location evidence="1">Cell membrane</location>
        <topology evidence="1">Multi-pass membrane protein</topology>
    </subcellularLocation>
</comment>
<feature type="transmembrane region" description="Helical" evidence="7">
    <location>
        <begin position="325"/>
        <end position="346"/>
    </location>
</feature>
<keyword evidence="3" id="KW-1003">Cell membrane</keyword>
<dbReference type="PROSITE" id="PS00217">
    <property type="entry name" value="SUGAR_TRANSPORT_2"/>
    <property type="match status" value="1"/>
</dbReference>
<dbReference type="SUPFAM" id="SSF103473">
    <property type="entry name" value="MFS general substrate transporter"/>
    <property type="match status" value="1"/>
</dbReference>
<keyword evidence="5 7" id="KW-1133">Transmembrane helix</keyword>
<feature type="transmembrane region" description="Helical" evidence="7">
    <location>
        <begin position="166"/>
        <end position="187"/>
    </location>
</feature>
<evidence type="ECO:0000259" key="8">
    <source>
        <dbReference type="PROSITE" id="PS50850"/>
    </source>
</evidence>
<dbReference type="KEGG" id="csr:Cspa_c29350"/>
<dbReference type="STRING" id="36745.CLSAP_26690"/>
<dbReference type="GO" id="GO:0005886">
    <property type="term" value="C:plasma membrane"/>
    <property type="evidence" value="ECO:0007669"/>
    <property type="project" value="UniProtKB-SubCell"/>
</dbReference>
<feature type="domain" description="Major facilitator superfamily (MFS) profile" evidence="8">
    <location>
        <begin position="14"/>
        <end position="382"/>
    </location>
</feature>
<evidence type="ECO:0000256" key="4">
    <source>
        <dbReference type="ARBA" id="ARBA00022692"/>
    </source>
</evidence>
<keyword evidence="6 7" id="KW-0472">Membrane</keyword>
<feature type="transmembrane region" description="Helical" evidence="7">
    <location>
        <begin position="138"/>
        <end position="160"/>
    </location>
</feature>
<keyword evidence="2" id="KW-0813">Transport</keyword>
<protein>
    <submittedName>
        <fullName evidence="9">Major facilitator superfamily MFS_1</fullName>
    </submittedName>
</protein>
<feature type="transmembrane region" description="Helical" evidence="7">
    <location>
        <begin position="295"/>
        <end position="313"/>
    </location>
</feature>
<evidence type="ECO:0000313" key="10">
    <source>
        <dbReference type="Proteomes" id="UP000011728"/>
    </source>
</evidence>
<dbReference type="AlphaFoldDB" id="M1MPP0"/>
<feature type="transmembrane region" description="Helical" evidence="7">
    <location>
        <begin position="103"/>
        <end position="126"/>
    </location>
</feature>
<dbReference type="InterPro" id="IPR036259">
    <property type="entry name" value="MFS_trans_sf"/>
</dbReference>
<reference evidence="9 10" key="1">
    <citation type="submission" date="2013-02" db="EMBL/GenBank/DDBJ databases">
        <title>Genome sequence of Clostridium saccharoperbutylacetonicum N1-4(HMT).</title>
        <authorList>
            <person name="Poehlein A."/>
            <person name="Daniel R."/>
        </authorList>
    </citation>
    <scope>NUCLEOTIDE SEQUENCE [LARGE SCALE GENOMIC DNA]</scope>
    <source>
        <strain evidence="10">N1-4(HMT)</strain>
    </source>
</reference>
<evidence type="ECO:0000256" key="6">
    <source>
        <dbReference type="ARBA" id="ARBA00023136"/>
    </source>
</evidence>
<keyword evidence="4 7" id="KW-0812">Transmembrane</keyword>
<feature type="transmembrane region" description="Helical" evidence="7">
    <location>
        <begin position="16"/>
        <end position="36"/>
    </location>
</feature>
<dbReference type="GO" id="GO:0022857">
    <property type="term" value="F:transmembrane transporter activity"/>
    <property type="evidence" value="ECO:0007669"/>
    <property type="project" value="InterPro"/>
</dbReference>
<name>M1MPP0_9CLOT</name>
<dbReference type="PANTHER" id="PTHR23521:SF2">
    <property type="entry name" value="TRANSPORTER MFS SUPERFAMILY"/>
    <property type="match status" value="1"/>
</dbReference>
<evidence type="ECO:0000256" key="5">
    <source>
        <dbReference type="ARBA" id="ARBA00022989"/>
    </source>
</evidence>
<dbReference type="PATRIC" id="fig|931276.5.peg.2951"/>
<evidence type="ECO:0000313" key="9">
    <source>
        <dbReference type="EMBL" id="AGF56696.1"/>
    </source>
</evidence>
<dbReference type="InterPro" id="IPR005829">
    <property type="entry name" value="Sugar_transporter_CS"/>
</dbReference>
<dbReference type="PROSITE" id="PS50850">
    <property type="entry name" value="MFS"/>
    <property type="match status" value="1"/>
</dbReference>
<dbReference type="eggNOG" id="COG2814">
    <property type="taxonomic scope" value="Bacteria"/>
</dbReference>
<evidence type="ECO:0000256" key="2">
    <source>
        <dbReference type="ARBA" id="ARBA00022448"/>
    </source>
</evidence>
<organism evidence="9 10">
    <name type="scientific">Clostridium saccharoperbutylacetonicum N1-4(HMT)</name>
    <dbReference type="NCBI Taxonomy" id="931276"/>
    <lineage>
        <taxon>Bacteria</taxon>
        <taxon>Bacillati</taxon>
        <taxon>Bacillota</taxon>
        <taxon>Clostridia</taxon>
        <taxon>Eubacteriales</taxon>
        <taxon>Clostridiaceae</taxon>
        <taxon>Clostridium</taxon>
    </lineage>
</organism>
<feature type="transmembrane region" description="Helical" evidence="7">
    <location>
        <begin position="241"/>
        <end position="261"/>
    </location>
</feature>
<sequence>MHFKDKIQLVFLDNKWIIYMIGLLIGVAMGIINPLASTHLKENNVGSLWIGIISSSFFLAMSMGSMFINKKLRNKGIKETILIGGVIAAVATIIFPMESNLFILLLLMLIIGFGIGLNMVGIQTILQELIKEEIRGVISGVYSLNFAIGFVFSSVVGPVLYEVKPWIPFMIAMVALLLCPVVVNFSFKEKLLFPVMVKGNMHKKISVGLQGAFLYGVTETTLTTLYPVFLIYQGYGIQDTGYALGVFVVGSILGTMPITYLSDKFGRERVLLLSIFTSIFTILGISIFSNFTLRLIFSFLSGFIIGPLYPVALAVSIQKLNKEEIALGTSLFTSFYGVGSTIGPLISSIAMSLLGDDHIFTVCLLLFSIFIFITFIKRIKDKTEVFS</sequence>
<dbReference type="InterPro" id="IPR011701">
    <property type="entry name" value="MFS"/>
</dbReference>
<dbReference type="Gene3D" id="1.20.1250.20">
    <property type="entry name" value="MFS general substrate transporter like domains"/>
    <property type="match status" value="2"/>
</dbReference>
<dbReference type="InterPro" id="IPR047200">
    <property type="entry name" value="MFS_YcaD-like"/>
</dbReference>
<dbReference type="Proteomes" id="UP000011728">
    <property type="component" value="Chromosome"/>
</dbReference>
<dbReference type="EMBL" id="CP004121">
    <property type="protein sequence ID" value="AGF56696.1"/>
    <property type="molecule type" value="Genomic_DNA"/>
</dbReference>
<gene>
    <name evidence="9" type="ORF">Cspa_c29350</name>
</gene>
<feature type="transmembrane region" description="Helical" evidence="7">
    <location>
        <begin position="270"/>
        <end position="289"/>
    </location>
</feature>
<proteinExistence type="predicted"/>
<dbReference type="PANTHER" id="PTHR23521">
    <property type="entry name" value="TRANSPORTER MFS SUPERFAMILY"/>
    <property type="match status" value="1"/>
</dbReference>